<dbReference type="PANTHER" id="PTHR11271:SF37">
    <property type="entry name" value="FAMILY PROTEIN, PUTATIVE (AFU_ORTHOLOGUE AFUA_4G00460)-RELATED"/>
    <property type="match status" value="1"/>
</dbReference>
<keyword evidence="7" id="KW-1185">Reference proteome</keyword>
<comment type="cofactor">
    <cofactor evidence="1">
        <name>Zn(2+)</name>
        <dbReference type="ChEBI" id="CHEBI:29105"/>
    </cofactor>
</comment>
<evidence type="ECO:0000256" key="4">
    <source>
        <dbReference type="ARBA" id="ARBA00022833"/>
    </source>
</evidence>
<dbReference type="InterPro" id="IPR051607">
    <property type="entry name" value="Metallo-dep_hydrolases"/>
</dbReference>
<evidence type="ECO:0000256" key="1">
    <source>
        <dbReference type="ARBA" id="ARBA00001947"/>
    </source>
</evidence>
<dbReference type="GO" id="GO:0019239">
    <property type="term" value="F:deaminase activity"/>
    <property type="evidence" value="ECO:0007669"/>
    <property type="project" value="TreeGrafter"/>
</dbReference>
<dbReference type="PANTHER" id="PTHR11271">
    <property type="entry name" value="GUANINE DEAMINASE"/>
    <property type="match status" value="1"/>
</dbReference>
<dbReference type="SUPFAM" id="SSF51556">
    <property type="entry name" value="Metallo-dependent hydrolases"/>
    <property type="match status" value="1"/>
</dbReference>
<dbReference type="GO" id="GO:0046872">
    <property type="term" value="F:metal ion binding"/>
    <property type="evidence" value="ECO:0007669"/>
    <property type="project" value="UniProtKB-KW"/>
</dbReference>
<dbReference type="AlphaFoldDB" id="A0AAJ0GJW1"/>
<comment type="caution">
    <text evidence="6">The sequence shown here is derived from an EMBL/GenBank/DDBJ whole genome shotgun (WGS) entry which is preliminary data.</text>
</comment>
<name>A0AAJ0GJW1_9PEZI</name>
<keyword evidence="4" id="KW-0862">Zinc</keyword>
<evidence type="ECO:0000259" key="5">
    <source>
        <dbReference type="Pfam" id="PF01979"/>
    </source>
</evidence>
<gene>
    <name evidence="6" type="ORF">LTR09_000571</name>
</gene>
<evidence type="ECO:0000313" key="6">
    <source>
        <dbReference type="EMBL" id="KAK3059005.1"/>
    </source>
</evidence>
<dbReference type="InterPro" id="IPR011059">
    <property type="entry name" value="Metal-dep_hydrolase_composite"/>
</dbReference>
<evidence type="ECO:0000256" key="3">
    <source>
        <dbReference type="ARBA" id="ARBA00022801"/>
    </source>
</evidence>
<protein>
    <recommendedName>
        <fullName evidence="5">Amidohydrolase-related domain-containing protein</fullName>
    </recommendedName>
</protein>
<dbReference type="InterPro" id="IPR032466">
    <property type="entry name" value="Metal_Hydrolase"/>
</dbReference>
<reference evidence="6" key="1">
    <citation type="submission" date="2023-04" db="EMBL/GenBank/DDBJ databases">
        <title>Black Yeasts Isolated from many extreme environments.</title>
        <authorList>
            <person name="Coleine C."/>
            <person name="Stajich J.E."/>
            <person name="Selbmann L."/>
        </authorList>
    </citation>
    <scope>NUCLEOTIDE SEQUENCE</scope>
    <source>
        <strain evidence="6">CCFEE 5312</strain>
    </source>
</reference>
<accession>A0AAJ0GJW1</accession>
<dbReference type="Pfam" id="PF01979">
    <property type="entry name" value="Amidohydro_1"/>
    <property type="match status" value="1"/>
</dbReference>
<proteinExistence type="predicted"/>
<dbReference type="GO" id="GO:0005829">
    <property type="term" value="C:cytosol"/>
    <property type="evidence" value="ECO:0007669"/>
    <property type="project" value="TreeGrafter"/>
</dbReference>
<dbReference type="SUPFAM" id="SSF51338">
    <property type="entry name" value="Composite domain of metallo-dependent hydrolases"/>
    <property type="match status" value="1"/>
</dbReference>
<evidence type="ECO:0000313" key="7">
    <source>
        <dbReference type="Proteomes" id="UP001271007"/>
    </source>
</evidence>
<dbReference type="InterPro" id="IPR006680">
    <property type="entry name" value="Amidohydro-rel"/>
</dbReference>
<evidence type="ECO:0000256" key="2">
    <source>
        <dbReference type="ARBA" id="ARBA00022723"/>
    </source>
</evidence>
<dbReference type="Gene3D" id="2.30.40.10">
    <property type="entry name" value="Urease, subunit C, domain 1"/>
    <property type="match status" value="1"/>
</dbReference>
<feature type="domain" description="Amidohydrolase-related" evidence="5">
    <location>
        <begin position="57"/>
        <end position="411"/>
    </location>
</feature>
<organism evidence="6 7">
    <name type="scientific">Extremus antarcticus</name>
    <dbReference type="NCBI Taxonomy" id="702011"/>
    <lineage>
        <taxon>Eukaryota</taxon>
        <taxon>Fungi</taxon>
        <taxon>Dikarya</taxon>
        <taxon>Ascomycota</taxon>
        <taxon>Pezizomycotina</taxon>
        <taxon>Dothideomycetes</taxon>
        <taxon>Dothideomycetidae</taxon>
        <taxon>Mycosphaerellales</taxon>
        <taxon>Extremaceae</taxon>
        <taxon>Extremus</taxon>
    </lineage>
</organism>
<dbReference type="EMBL" id="JAWDJX010000001">
    <property type="protein sequence ID" value="KAK3059005.1"/>
    <property type="molecule type" value="Genomic_DNA"/>
</dbReference>
<keyword evidence="2" id="KW-0479">Metal-binding</keyword>
<dbReference type="Proteomes" id="UP001271007">
    <property type="component" value="Unassembled WGS sequence"/>
</dbReference>
<dbReference type="Gene3D" id="3.20.20.140">
    <property type="entry name" value="Metal-dependent hydrolases"/>
    <property type="match status" value="1"/>
</dbReference>
<sequence>MAKVFRNGTIISWDESSQSIKVLRDSDLLIEGDTITAIGKDVQVSTDAEVIDATDKILSPGFIDTHTHLWQTAFRTLAPNTTLAEYFGSYGPWAPIIKSFSPEDIYTCTLAGLYESLNGGTTAFLEHAHNNWSIDVVKRGYDAGVQSGARLWWCVAADDRQGITGEEMLDGLAKHRRGNDGGGLVELGLAWDGMGSQSAEEVDRKKHLVKSHNLTALTHHQLGGPWPVGNNAPTKAASNQLQDLDLPIIFSHAGFATPSDIAALREHNWYLSITPESELLYGHGQQTSRLVQDQASLGIDTSFTFSGDLLTQARIWLQSVRGVAYNKALETGKIPKQSPMKVEDAFLLATRQGARALRRNDLGVLKVGAKADIVVFDGTAPNMAGWTDPVAAVILHANVGDIKHVLVGGEWRKWDGKLVLKDGDWPSFQKKFAEMARRIQGENPRPQPLGEKFFGMKDFVDVEVMTTTR</sequence>
<keyword evidence="3" id="KW-0378">Hydrolase</keyword>